<dbReference type="AlphaFoldDB" id="A0AAD5QL73"/>
<proteinExistence type="predicted"/>
<evidence type="ECO:0000313" key="1">
    <source>
        <dbReference type="EMBL" id="KAJ1356083.1"/>
    </source>
</evidence>
<comment type="caution">
    <text evidence="1">The sequence shown here is derived from an EMBL/GenBank/DDBJ whole genome shotgun (WGS) entry which is preliminary data.</text>
</comment>
<dbReference type="EMBL" id="JAHQIW010002689">
    <property type="protein sequence ID" value="KAJ1356083.1"/>
    <property type="molecule type" value="Genomic_DNA"/>
</dbReference>
<reference evidence="1" key="1">
    <citation type="submission" date="2021-06" db="EMBL/GenBank/DDBJ databases">
        <title>Parelaphostrongylus tenuis whole genome reference sequence.</title>
        <authorList>
            <person name="Garwood T.J."/>
            <person name="Larsen P.A."/>
            <person name="Fountain-Jones N.M."/>
            <person name="Garbe J.R."/>
            <person name="Macchietto M.G."/>
            <person name="Kania S.A."/>
            <person name="Gerhold R.W."/>
            <person name="Richards J.E."/>
            <person name="Wolf T.M."/>
        </authorList>
    </citation>
    <scope>NUCLEOTIDE SEQUENCE</scope>
    <source>
        <strain evidence="1">MNPRO001-30</strain>
        <tissue evidence="1">Meninges</tissue>
    </source>
</reference>
<sequence length="60" mass="6953">MSNWSSEMWRNVVNRAVRMLTSSPFGMHFITAFATVDEMNGEVIYKRMQKFSCVTTQNGE</sequence>
<organism evidence="1 2">
    <name type="scientific">Parelaphostrongylus tenuis</name>
    <name type="common">Meningeal worm</name>
    <dbReference type="NCBI Taxonomy" id="148309"/>
    <lineage>
        <taxon>Eukaryota</taxon>
        <taxon>Metazoa</taxon>
        <taxon>Ecdysozoa</taxon>
        <taxon>Nematoda</taxon>
        <taxon>Chromadorea</taxon>
        <taxon>Rhabditida</taxon>
        <taxon>Rhabditina</taxon>
        <taxon>Rhabditomorpha</taxon>
        <taxon>Strongyloidea</taxon>
        <taxon>Metastrongylidae</taxon>
        <taxon>Parelaphostrongylus</taxon>
    </lineage>
</organism>
<dbReference type="Proteomes" id="UP001196413">
    <property type="component" value="Unassembled WGS sequence"/>
</dbReference>
<protein>
    <submittedName>
        <fullName evidence="1">Uncharacterized protein</fullName>
    </submittedName>
</protein>
<accession>A0AAD5QL73</accession>
<gene>
    <name evidence="1" type="ORF">KIN20_013714</name>
</gene>
<evidence type="ECO:0000313" key="2">
    <source>
        <dbReference type="Proteomes" id="UP001196413"/>
    </source>
</evidence>
<name>A0AAD5QL73_PARTN</name>
<keyword evidence="2" id="KW-1185">Reference proteome</keyword>